<keyword evidence="1" id="KW-0175">Coiled coil</keyword>
<evidence type="ECO:0000256" key="2">
    <source>
        <dbReference type="SAM" id="Phobius"/>
    </source>
</evidence>
<evidence type="ECO:0000313" key="3">
    <source>
        <dbReference type="EMBL" id="TWH80466.1"/>
    </source>
</evidence>
<comment type="caution">
    <text evidence="3">The sequence shown here is derived from an EMBL/GenBank/DDBJ whole genome shotgun (WGS) entry which is preliminary data.</text>
</comment>
<reference evidence="3 4" key="1">
    <citation type="submission" date="2019-07" db="EMBL/GenBank/DDBJ databases">
        <title>Genomic Encyclopedia of Type Strains, Phase I: the one thousand microbial genomes (KMG-I) project.</title>
        <authorList>
            <person name="Kyrpides N."/>
        </authorList>
    </citation>
    <scope>NUCLEOTIDE SEQUENCE [LARGE SCALE GENOMIC DNA]</scope>
    <source>
        <strain evidence="3 4">DSM 13558</strain>
    </source>
</reference>
<protein>
    <recommendedName>
        <fullName evidence="5">Beta-carotene 15,15'-monooxygenase</fullName>
    </recommendedName>
</protein>
<organism evidence="3 4">
    <name type="scientific">Sedimentibacter saalensis</name>
    <dbReference type="NCBI Taxonomy" id="130788"/>
    <lineage>
        <taxon>Bacteria</taxon>
        <taxon>Bacillati</taxon>
        <taxon>Bacillota</taxon>
        <taxon>Tissierellia</taxon>
        <taxon>Sedimentibacter</taxon>
    </lineage>
</organism>
<dbReference type="AlphaFoldDB" id="A0A562JB57"/>
<feature type="transmembrane region" description="Helical" evidence="2">
    <location>
        <begin position="102"/>
        <end position="121"/>
    </location>
</feature>
<dbReference type="RefSeq" id="WP_145082372.1">
    <property type="nucleotide sequence ID" value="NZ_DAMBUX010000003.1"/>
</dbReference>
<dbReference type="EMBL" id="VLKH01000004">
    <property type="protein sequence ID" value="TWH80466.1"/>
    <property type="molecule type" value="Genomic_DNA"/>
</dbReference>
<evidence type="ECO:0000256" key="1">
    <source>
        <dbReference type="SAM" id="Coils"/>
    </source>
</evidence>
<feature type="transmembrane region" description="Helical" evidence="2">
    <location>
        <begin position="194"/>
        <end position="216"/>
    </location>
</feature>
<gene>
    <name evidence="3" type="ORF">LY60_01728</name>
</gene>
<feature type="transmembrane region" description="Helical" evidence="2">
    <location>
        <begin position="297"/>
        <end position="315"/>
    </location>
</feature>
<name>A0A562JB57_9FIRM</name>
<keyword evidence="2" id="KW-0472">Membrane</keyword>
<feature type="transmembrane region" description="Helical" evidence="2">
    <location>
        <begin position="273"/>
        <end position="291"/>
    </location>
</feature>
<evidence type="ECO:0008006" key="5">
    <source>
        <dbReference type="Google" id="ProtNLM"/>
    </source>
</evidence>
<sequence length="319" mass="35487">MNTIRNYLDNMFLGLPQTEDVARAKKELLAMMEDKYNELKNEGKTENEAIGIVISEFGNLDELGDTLGIKQVIENKTDIPLVTYEEAKNYIEESRAAAPKTALGVLLCIISPVTLLLLIGLKELGVVGVKEELLIAAGLVVLICLVATGVLHFIRYTSKLEKYEYLKFNVFELDYKAEEMVRNIQKQDEPTYKAAVSISVVCYILSALPVIVTPLVSEIDGLSVIAVTITLIIVALSTYNLINKSSYYEPCNVLLQQGDYSVRSKSNKTFQTVSKVYWCVVVAVYLGYSFITNNWAMSWIIWPVAGVLFGAIKAISEGR</sequence>
<accession>A0A562JB57</accession>
<feature type="transmembrane region" description="Helical" evidence="2">
    <location>
        <begin position="133"/>
        <end position="154"/>
    </location>
</feature>
<keyword evidence="2" id="KW-1133">Transmembrane helix</keyword>
<proteinExistence type="predicted"/>
<evidence type="ECO:0000313" key="4">
    <source>
        <dbReference type="Proteomes" id="UP000315343"/>
    </source>
</evidence>
<dbReference type="Proteomes" id="UP000315343">
    <property type="component" value="Unassembled WGS sequence"/>
</dbReference>
<dbReference type="InterPro" id="IPR047928">
    <property type="entry name" value="Perm_prefix_1"/>
</dbReference>
<feature type="transmembrane region" description="Helical" evidence="2">
    <location>
        <begin position="222"/>
        <end position="242"/>
    </location>
</feature>
<dbReference type="NCBIfam" id="NF038403">
    <property type="entry name" value="perm_prefix_1"/>
    <property type="match status" value="1"/>
</dbReference>
<dbReference type="OrthoDB" id="9815852at2"/>
<keyword evidence="2" id="KW-0812">Transmembrane</keyword>
<keyword evidence="4" id="KW-1185">Reference proteome</keyword>
<feature type="coiled-coil region" evidence="1">
    <location>
        <begin position="22"/>
        <end position="49"/>
    </location>
</feature>